<dbReference type="InterPro" id="IPR036186">
    <property type="entry name" value="Serpin_sf"/>
</dbReference>
<dbReference type="OrthoDB" id="1063785at2759"/>
<feature type="chain" id="PRO_5007562366" description="Serpin domain-containing protein" evidence="2">
    <location>
        <begin position="22"/>
        <end position="163"/>
    </location>
</feature>
<evidence type="ECO:0000313" key="4">
    <source>
        <dbReference type="EMBL" id="KXZ55633.1"/>
    </source>
</evidence>
<feature type="signal peptide" evidence="2">
    <location>
        <begin position="1"/>
        <end position="21"/>
    </location>
</feature>
<sequence length="163" mass="16481">MAGLASAGYSLFLATLPLVTTPSGYFLSPLSIQYALALAANGAGPNSTTQTELLRVMSVKGAGSPLTEAQVNAALARASALLTSQCPGADGGSAAGSTNRSELILANSIWTAPGTQLRPGYTSQMQELFQATARVAANGAGDVNAWVSSVTHGIIDNLLQGEV</sequence>
<dbReference type="Pfam" id="PF00079">
    <property type="entry name" value="Serpin"/>
    <property type="match status" value="1"/>
</dbReference>
<name>A0A150H0V3_GONPE</name>
<dbReference type="GO" id="GO:0004867">
    <property type="term" value="F:serine-type endopeptidase inhibitor activity"/>
    <property type="evidence" value="ECO:0007669"/>
    <property type="project" value="InterPro"/>
</dbReference>
<evidence type="ECO:0000256" key="2">
    <source>
        <dbReference type="SAM" id="SignalP"/>
    </source>
</evidence>
<proteinExistence type="inferred from homology"/>
<dbReference type="PANTHER" id="PTHR11461">
    <property type="entry name" value="SERINE PROTEASE INHIBITOR, SERPIN"/>
    <property type="match status" value="1"/>
</dbReference>
<dbReference type="InterPro" id="IPR023796">
    <property type="entry name" value="Serpin_dom"/>
</dbReference>
<organism evidence="4 5">
    <name type="scientific">Gonium pectorale</name>
    <name type="common">Green alga</name>
    <dbReference type="NCBI Taxonomy" id="33097"/>
    <lineage>
        <taxon>Eukaryota</taxon>
        <taxon>Viridiplantae</taxon>
        <taxon>Chlorophyta</taxon>
        <taxon>core chlorophytes</taxon>
        <taxon>Chlorophyceae</taxon>
        <taxon>CS clade</taxon>
        <taxon>Chlamydomonadales</taxon>
        <taxon>Volvocaceae</taxon>
        <taxon>Gonium</taxon>
    </lineage>
</organism>
<dbReference type="GO" id="GO:0005615">
    <property type="term" value="C:extracellular space"/>
    <property type="evidence" value="ECO:0007669"/>
    <property type="project" value="InterPro"/>
</dbReference>
<comment type="similarity">
    <text evidence="1">Belongs to the serpin family.</text>
</comment>
<dbReference type="EMBL" id="LSYV01000003">
    <property type="protein sequence ID" value="KXZ55633.1"/>
    <property type="molecule type" value="Genomic_DNA"/>
</dbReference>
<evidence type="ECO:0000313" key="5">
    <source>
        <dbReference type="Proteomes" id="UP000075714"/>
    </source>
</evidence>
<evidence type="ECO:0000256" key="1">
    <source>
        <dbReference type="ARBA" id="ARBA00009500"/>
    </source>
</evidence>
<keyword evidence="5" id="KW-1185">Reference proteome</keyword>
<gene>
    <name evidence="4" type="ORF">GPECTOR_2g1183</name>
</gene>
<protein>
    <recommendedName>
        <fullName evidence="3">Serpin domain-containing protein</fullName>
    </recommendedName>
</protein>
<dbReference type="InterPro" id="IPR000215">
    <property type="entry name" value="Serpin_fam"/>
</dbReference>
<dbReference type="Proteomes" id="UP000075714">
    <property type="component" value="Unassembled WGS sequence"/>
</dbReference>
<dbReference type="AlphaFoldDB" id="A0A150H0V3"/>
<dbReference type="Gene3D" id="3.30.497.10">
    <property type="entry name" value="Antithrombin, subunit I, domain 2"/>
    <property type="match status" value="1"/>
</dbReference>
<dbReference type="SUPFAM" id="SSF56574">
    <property type="entry name" value="Serpins"/>
    <property type="match status" value="1"/>
</dbReference>
<accession>A0A150H0V3</accession>
<keyword evidence="2" id="KW-0732">Signal</keyword>
<dbReference type="STRING" id="33097.A0A150H0V3"/>
<comment type="caution">
    <text evidence="4">The sequence shown here is derived from an EMBL/GenBank/DDBJ whole genome shotgun (WGS) entry which is preliminary data.</text>
</comment>
<feature type="domain" description="Serpin" evidence="3">
    <location>
        <begin position="25"/>
        <end position="161"/>
    </location>
</feature>
<dbReference type="InterPro" id="IPR042178">
    <property type="entry name" value="Serpin_sf_1"/>
</dbReference>
<dbReference type="PANTHER" id="PTHR11461:SF211">
    <property type="entry name" value="GH10112P-RELATED"/>
    <property type="match status" value="1"/>
</dbReference>
<reference evidence="5" key="1">
    <citation type="journal article" date="2016" name="Nat. Commun.">
        <title>The Gonium pectorale genome demonstrates co-option of cell cycle regulation during the evolution of multicellularity.</title>
        <authorList>
            <person name="Hanschen E.R."/>
            <person name="Marriage T.N."/>
            <person name="Ferris P.J."/>
            <person name="Hamaji T."/>
            <person name="Toyoda A."/>
            <person name="Fujiyama A."/>
            <person name="Neme R."/>
            <person name="Noguchi H."/>
            <person name="Minakuchi Y."/>
            <person name="Suzuki M."/>
            <person name="Kawai-Toyooka H."/>
            <person name="Smith D.R."/>
            <person name="Sparks H."/>
            <person name="Anderson J."/>
            <person name="Bakaric R."/>
            <person name="Luria V."/>
            <person name="Karger A."/>
            <person name="Kirschner M.W."/>
            <person name="Durand P.M."/>
            <person name="Michod R.E."/>
            <person name="Nozaki H."/>
            <person name="Olson B.J."/>
        </authorList>
    </citation>
    <scope>NUCLEOTIDE SEQUENCE [LARGE SCALE GENOMIC DNA]</scope>
    <source>
        <strain evidence="5">NIES-2863</strain>
    </source>
</reference>
<evidence type="ECO:0000259" key="3">
    <source>
        <dbReference type="Pfam" id="PF00079"/>
    </source>
</evidence>